<comment type="caution">
    <text evidence="1">The sequence shown here is derived from an EMBL/GenBank/DDBJ whole genome shotgun (WGS) entry which is preliminary data.</text>
</comment>
<accession>A0ACB6R0Q8</accession>
<reference evidence="1" key="1">
    <citation type="journal article" date="2020" name="Stud. Mycol.">
        <title>101 Dothideomycetes genomes: a test case for predicting lifestyles and emergence of pathogens.</title>
        <authorList>
            <person name="Haridas S."/>
            <person name="Albert R."/>
            <person name="Binder M."/>
            <person name="Bloem J."/>
            <person name="Labutti K."/>
            <person name="Salamov A."/>
            <person name="Andreopoulos B."/>
            <person name="Baker S."/>
            <person name="Barry K."/>
            <person name="Bills G."/>
            <person name="Bluhm B."/>
            <person name="Cannon C."/>
            <person name="Castanera R."/>
            <person name="Culley D."/>
            <person name="Daum C."/>
            <person name="Ezra D."/>
            <person name="Gonzalez J."/>
            <person name="Henrissat B."/>
            <person name="Kuo A."/>
            <person name="Liang C."/>
            <person name="Lipzen A."/>
            <person name="Lutzoni F."/>
            <person name="Magnuson J."/>
            <person name="Mondo S."/>
            <person name="Nolan M."/>
            <person name="Ohm R."/>
            <person name="Pangilinan J."/>
            <person name="Park H.-J."/>
            <person name="Ramirez L."/>
            <person name="Alfaro M."/>
            <person name="Sun H."/>
            <person name="Tritt A."/>
            <person name="Yoshinaga Y."/>
            <person name="Zwiers L.-H."/>
            <person name="Turgeon B."/>
            <person name="Goodwin S."/>
            <person name="Spatafora J."/>
            <person name="Crous P."/>
            <person name="Grigoriev I."/>
        </authorList>
    </citation>
    <scope>NUCLEOTIDE SEQUENCE</scope>
    <source>
        <strain evidence="1">ATCC 200398</strain>
    </source>
</reference>
<dbReference type="EMBL" id="MU003501">
    <property type="protein sequence ID" value="KAF2472844.1"/>
    <property type="molecule type" value="Genomic_DNA"/>
</dbReference>
<organism evidence="1 2">
    <name type="scientific">Lindgomyces ingoldianus</name>
    <dbReference type="NCBI Taxonomy" id="673940"/>
    <lineage>
        <taxon>Eukaryota</taxon>
        <taxon>Fungi</taxon>
        <taxon>Dikarya</taxon>
        <taxon>Ascomycota</taxon>
        <taxon>Pezizomycotina</taxon>
        <taxon>Dothideomycetes</taxon>
        <taxon>Pleosporomycetidae</taxon>
        <taxon>Pleosporales</taxon>
        <taxon>Lindgomycetaceae</taxon>
        <taxon>Lindgomyces</taxon>
    </lineage>
</organism>
<sequence length="632" mass="70288">MSSYRSQFPSEIQFASSTDETTASVNDQTFMGTVNGIQRDTNINLPVNSWQVDDTGTTSPAGPATLTTYALKSTTPVSSSSSWPLSQLIKPFRFPPDLKTEDNSKQAFQMSNPRAWATSGLLSPTLPKLENGSRFGEEVGGILDTPVKVMLGPKKQITTYSTAVKGCQLCEKVPQEIFDQLLHNESAISKAYKEYNRNGSPSNNADELTSEGYPFRVTATFDQHSANTLISHHADKTPAHDYPIHAATTVDNKHARDWLGSDFTPAINPSHGSAATESLKKKRNHKPRYEQATYDKLSEAPSPNLDFPNGNITAAELLAFLPHWLKSWDVIERFVSNGGTSCTMAHMINSFREAHKGDLVPNTIFRMMKNAIVKRAGDRWNEWSVGRHITANDWDSANLSTGGFRPPRITHPRHGSGCDKMNAPPKAVPFRKLAKGLKYMPAGYDALDLTRCVEHHANHPEEVWYFPNDYEQLLDYIGGPLKVHPENYDSAAFNRWENERLLRKPSGSRLPAQKVGVSAWKKKRHIRDIEGETAKKGQEDGADERRMVEDHARTRANACAQHYQFMVESPCPGNHFEPHAAKMARLDSPTTITTAPVLYLGQDAIPTASSSNATEQFPNFTGIVNNVDYSQY</sequence>
<evidence type="ECO:0000313" key="2">
    <source>
        <dbReference type="Proteomes" id="UP000799755"/>
    </source>
</evidence>
<name>A0ACB6R0Q8_9PLEO</name>
<proteinExistence type="predicted"/>
<dbReference type="Proteomes" id="UP000799755">
    <property type="component" value="Unassembled WGS sequence"/>
</dbReference>
<evidence type="ECO:0000313" key="1">
    <source>
        <dbReference type="EMBL" id="KAF2472844.1"/>
    </source>
</evidence>
<keyword evidence="2" id="KW-1185">Reference proteome</keyword>
<gene>
    <name evidence="1" type="ORF">BDR25DRAFT_312727</name>
</gene>
<protein>
    <submittedName>
        <fullName evidence="1">Uncharacterized protein</fullName>
    </submittedName>
</protein>